<sequence length="545" mass="64051">MNTTVKKMITKLTDIKDQINLNDVFLNEKLYQSKVIVLDSLLAAQLLIEDVFLKIPMATINSNIDKEEIINVAEGLISLIDEITKHVNVQAKVNGSPLINDGQIIKWQLSKITKGKFNTQFNIERDQLDGLIDYVQKEQIELKYNYLNLSQQLQTQLQTFFNLTTLQINENSYKKIYLQNHLYNNHSQYYQDPLTTYIIDMIQIPYCLEQAPLEKPYSYDCVNINMKGQLFKCDLITEEIDNTTVQVSCRCQKLGSIFLIQYPNNSAIQQNGTYNSQENRINSNIKLDEQPILLFHGIFIVFSFLIYYELLQIEMRSKQQQVESRLETENSVDEALKQGKIQQIIFYPGNFVLFKKYFKFIHEVLSCFYKGDPILPKSYRFLQLSIKISIFILFTFLQINLIGVYQLFTILFANCGIYLLIRMILKIFQSVYRFGGKCSNSIVIFYLLIHLLCYLGLVLQLKQWYICIYLFSQIDIQIINIEVSLIIIGSLFQFYVIMEPIMIFSRIFLFRHIAIQSRHQTITPLNQLFYFFVQHNTLDEHLNNY</sequence>
<evidence type="ECO:0000313" key="2">
    <source>
        <dbReference type="EMBL" id="CAK70477.1"/>
    </source>
</evidence>
<dbReference type="HOGENOM" id="CLU_500098_0_0_1"/>
<keyword evidence="1" id="KW-1133">Transmembrane helix</keyword>
<gene>
    <name evidence="2" type="ORF">GSPATT00038581001</name>
</gene>
<dbReference type="Proteomes" id="UP000000600">
    <property type="component" value="Unassembled WGS sequence"/>
</dbReference>
<dbReference type="OrthoDB" id="10604394at2759"/>
<dbReference type="RefSeq" id="XP_001437874.1">
    <property type="nucleotide sequence ID" value="XM_001437837.1"/>
</dbReference>
<dbReference type="KEGG" id="ptm:GSPATT00038581001"/>
<evidence type="ECO:0008006" key="4">
    <source>
        <dbReference type="Google" id="ProtNLM"/>
    </source>
</evidence>
<name>A0CI60_PARTE</name>
<feature type="transmembrane region" description="Helical" evidence="1">
    <location>
        <begin position="379"/>
        <end position="397"/>
    </location>
</feature>
<keyword evidence="3" id="KW-1185">Reference proteome</keyword>
<proteinExistence type="predicted"/>
<feature type="transmembrane region" description="Helical" evidence="1">
    <location>
        <begin position="485"/>
        <end position="509"/>
    </location>
</feature>
<evidence type="ECO:0000256" key="1">
    <source>
        <dbReference type="SAM" id="Phobius"/>
    </source>
</evidence>
<feature type="transmembrane region" description="Helical" evidence="1">
    <location>
        <begin position="403"/>
        <end position="421"/>
    </location>
</feature>
<dbReference type="GeneID" id="5023660"/>
<evidence type="ECO:0000313" key="3">
    <source>
        <dbReference type="Proteomes" id="UP000000600"/>
    </source>
</evidence>
<reference evidence="2 3" key="1">
    <citation type="journal article" date="2006" name="Nature">
        <title>Global trends of whole-genome duplications revealed by the ciliate Paramecium tetraurelia.</title>
        <authorList>
            <consortium name="Genoscope"/>
            <person name="Aury J.-M."/>
            <person name="Jaillon O."/>
            <person name="Duret L."/>
            <person name="Noel B."/>
            <person name="Jubin C."/>
            <person name="Porcel B.M."/>
            <person name="Segurens B."/>
            <person name="Daubin V."/>
            <person name="Anthouard V."/>
            <person name="Aiach N."/>
            <person name="Arnaiz O."/>
            <person name="Billaut A."/>
            <person name="Beisson J."/>
            <person name="Blanc I."/>
            <person name="Bouhouche K."/>
            <person name="Camara F."/>
            <person name="Duharcourt S."/>
            <person name="Guigo R."/>
            <person name="Gogendeau D."/>
            <person name="Katinka M."/>
            <person name="Keller A.-M."/>
            <person name="Kissmehl R."/>
            <person name="Klotz C."/>
            <person name="Koll F."/>
            <person name="Le Moue A."/>
            <person name="Lepere C."/>
            <person name="Malinsky S."/>
            <person name="Nowacki M."/>
            <person name="Nowak J.K."/>
            <person name="Plattner H."/>
            <person name="Poulain J."/>
            <person name="Ruiz F."/>
            <person name="Serrano V."/>
            <person name="Zagulski M."/>
            <person name="Dessen P."/>
            <person name="Betermier M."/>
            <person name="Weissenbach J."/>
            <person name="Scarpelli C."/>
            <person name="Schachter V."/>
            <person name="Sperling L."/>
            <person name="Meyer E."/>
            <person name="Cohen J."/>
            <person name="Wincker P."/>
        </authorList>
    </citation>
    <scope>NUCLEOTIDE SEQUENCE [LARGE SCALE GENOMIC DNA]</scope>
    <source>
        <strain evidence="2 3">Stock d4-2</strain>
    </source>
</reference>
<keyword evidence="1" id="KW-0812">Transmembrane</keyword>
<feature type="transmembrane region" description="Helical" evidence="1">
    <location>
        <begin position="442"/>
        <end position="465"/>
    </location>
</feature>
<dbReference type="AlphaFoldDB" id="A0CI60"/>
<dbReference type="InParanoid" id="A0CI60"/>
<keyword evidence="1" id="KW-0472">Membrane</keyword>
<dbReference type="OMA" id="SIFHHTI"/>
<accession>A0CI60</accession>
<feature type="transmembrane region" description="Helical" evidence="1">
    <location>
        <begin position="292"/>
        <end position="311"/>
    </location>
</feature>
<dbReference type="EMBL" id="CT868084">
    <property type="protein sequence ID" value="CAK70477.1"/>
    <property type="molecule type" value="Genomic_DNA"/>
</dbReference>
<dbReference type="PANTHER" id="PTHR15332:SF175">
    <property type="entry name" value="PROPROTEIN CONVERTASE SUBTILISIN_KEXIN TYPE 5-LIKE"/>
    <property type="match status" value="1"/>
</dbReference>
<organism evidence="2 3">
    <name type="scientific">Paramecium tetraurelia</name>
    <dbReference type="NCBI Taxonomy" id="5888"/>
    <lineage>
        <taxon>Eukaryota</taxon>
        <taxon>Sar</taxon>
        <taxon>Alveolata</taxon>
        <taxon>Ciliophora</taxon>
        <taxon>Intramacronucleata</taxon>
        <taxon>Oligohymenophorea</taxon>
        <taxon>Peniculida</taxon>
        <taxon>Parameciidae</taxon>
        <taxon>Paramecium</taxon>
    </lineage>
</organism>
<protein>
    <recommendedName>
        <fullName evidence="4">GPS domain-containing protein</fullName>
    </recommendedName>
</protein>
<dbReference type="PANTHER" id="PTHR15332">
    <property type="entry name" value="PROPROTEIN CONVERTASE SUBTILISIN_KEXIN TYPE 5-LIKE"/>
    <property type="match status" value="1"/>
</dbReference>